<dbReference type="GO" id="GO:0048364">
    <property type="term" value="P:root development"/>
    <property type="evidence" value="ECO:0007669"/>
    <property type="project" value="InterPro"/>
</dbReference>
<dbReference type="AlphaFoldDB" id="J3MV57"/>
<dbReference type="KEGG" id="obr:102716339"/>
<sequence length="304" mass="34149">MGGFVRRSATFNISKIIAVASIPSIINRDRHSWVYTIEAQFLLLSCISREHRKHQTIIEIMTSIVVRSASAPSSPRSNKINVEEQLQGLRETISSSSATIETMLDGFSRIGAVYNNIEEIICLPSSQVLLFQNQQRTAIEQELEHSLVLLDLCSSIQEILSELKTSIQEMQLVHKRGDGTAVQTKILHFIRLTKKVQKQSKKISKKSASADHESCRVIKLFAEAREVAVSMLEFSSHLLSKKIGTKVSSKWSVVSKAFQKTTIACKEEQLPEMELAIFHLESGVETLFRRLIQTRVSLLNALSL</sequence>
<dbReference type="Pfam" id="PF03087">
    <property type="entry name" value="BPS1"/>
    <property type="match status" value="1"/>
</dbReference>
<evidence type="ECO:0000313" key="1">
    <source>
        <dbReference type="EnsemblPlants" id="OB08G29880.1"/>
    </source>
</evidence>
<dbReference type="PANTHER" id="PTHR33070">
    <property type="entry name" value="OS06G0725500 PROTEIN"/>
    <property type="match status" value="1"/>
</dbReference>
<protein>
    <submittedName>
        <fullName evidence="1">Uncharacterized protein</fullName>
    </submittedName>
</protein>
<dbReference type="InterPro" id="IPR004320">
    <property type="entry name" value="BPS1_pln"/>
</dbReference>
<dbReference type="STRING" id="4533.J3MV57"/>
<proteinExistence type="predicted"/>
<dbReference type="PANTHER" id="PTHR33070:SF50">
    <property type="entry name" value="OS08G0553050 PROTEIN"/>
    <property type="match status" value="1"/>
</dbReference>
<dbReference type="HOGENOM" id="CLU_017798_6_0_1"/>
<name>J3MV57_ORYBR</name>
<dbReference type="Proteomes" id="UP000006038">
    <property type="component" value="Chromosome 8"/>
</dbReference>
<dbReference type="Gramene" id="OB08G29880.1">
    <property type="protein sequence ID" value="OB08G29880.1"/>
    <property type="gene ID" value="OB08G29880"/>
</dbReference>
<dbReference type="OrthoDB" id="1701699at2759"/>
<dbReference type="EnsemblPlants" id="OB08G29880.1">
    <property type="protein sequence ID" value="OB08G29880.1"/>
    <property type="gene ID" value="OB08G29880"/>
</dbReference>
<dbReference type="OMA" id="RIMCEAE"/>
<evidence type="ECO:0000313" key="2">
    <source>
        <dbReference type="Proteomes" id="UP000006038"/>
    </source>
</evidence>
<reference evidence="1" key="1">
    <citation type="journal article" date="2013" name="Nat. Commun.">
        <title>Whole-genome sequencing of Oryza brachyantha reveals mechanisms underlying Oryza genome evolution.</title>
        <authorList>
            <person name="Chen J."/>
            <person name="Huang Q."/>
            <person name="Gao D."/>
            <person name="Wang J."/>
            <person name="Lang Y."/>
            <person name="Liu T."/>
            <person name="Li B."/>
            <person name="Bai Z."/>
            <person name="Luis Goicoechea J."/>
            <person name="Liang C."/>
            <person name="Chen C."/>
            <person name="Zhang W."/>
            <person name="Sun S."/>
            <person name="Liao Y."/>
            <person name="Zhang X."/>
            <person name="Yang L."/>
            <person name="Song C."/>
            <person name="Wang M."/>
            <person name="Shi J."/>
            <person name="Liu G."/>
            <person name="Liu J."/>
            <person name="Zhou H."/>
            <person name="Zhou W."/>
            <person name="Yu Q."/>
            <person name="An N."/>
            <person name="Chen Y."/>
            <person name="Cai Q."/>
            <person name="Wang B."/>
            <person name="Liu B."/>
            <person name="Min J."/>
            <person name="Huang Y."/>
            <person name="Wu H."/>
            <person name="Li Z."/>
            <person name="Zhang Y."/>
            <person name="Yin Y."/>
            <person name="Song W."/>
            <person name="Jiang J."/>
            <person name="Jackson S.A."/>
            <person name="Wing R.A."/>
            <person name="Wang J."/>
            <person name="Chen M."/>
        </authorList>
    </citation>
    <scope>NUCLEOTIDE SEQUENCE [LARGE SCALE GENOMIC DNA]</scope>
    <source>
        <strain evidence="1">cv. IRGC 101232</strain>
    </source>
</reference>
<accession>J3MV57</accession>
<dbReference type="GeneID" id="102716339"/>
<keyword evidence="2" id="KW-1185">Reference proteome</keyword>
<dbReference type="GO" id="GO:0048367">
    <property type="term" value="P:shoot system development"/>
    <property type="evidence" value="ECO:0007669"/>
    <property type="project" value="InterPro"/>
</dbReference>
<reference evidence="1" key="2">
    <citation type="submission" date="2013-04" db="UniProtKB">
        <authorList>
            <consortium name="EnsemblPlants"/>
        </authorList>
    </citation>
    <scope>IDENTIFICATION</scope>
</reference>
<organism evidence="1">
    <name type="scientific">Oryza brachyantha</name>
    <name type="common">malo sina</name>
    <dbReference type="NCBI Taxonomy" id="4533"/>
    <lineage>
        <taxon>Eukaryota</taxon>
        <taxon>Viridiplantae</taxon>
        <taxon>Streptophyta</taxon>
        <taxon>Embryophyta</taxon>
        <taxon>Tracheophyta</taxon>
        <taxon>Spermatophyta</taxon>
        <taxon>Magnoliopsida</taxon>
        <taxon>Liliopsida</taxon>
        <taxon>Poales</taxon>
        <taxon>Poaceae</taxon>
        <taxon>BOP clade</taxon>
        <taxon>Oryzoideae</taxon>
        <taxon>Oryzeae</taxon>
        <taxon>Oryzinae</taxon>
        <taxon>Oryza</taxon>
    </lineage>
</organism>